<dbReference type="PANTHER" id="PTHR21090">
    <property type="entry name" value="AROM/DEHYDROQUINATE SYNTHASE"/>
    <property type="match status" value="1"/>
</dbReference>
<keyword evidence="5 7" id="KW-0057">Aromatic amino acid biosynthesis</keyword>
<evidence type="ECO:0000256" key="5">
    <source>
        <dbReference type="ARBA" id="ARBA00023141"/>
    </source>
</evidence>
<feature type="binding site" evidence="7">
    <location>
        <position position="166"/>
    </location>
    <ligand>
        <name>3-phosphoshikimate</name>
        <dbReference type="ChEBI" id="CHEBI:145989"/>
    </ligand>
</feature>
<feature type="binding site" evidence="7">
    <location>
        <position position="165"/>
    </location>
    <ligand>
        <name>3-phosphoshikimate</name>
        <dbReference type="ChEBI" id="CHEBI:145989"/>
    </ligand>
</feature>
<feature type="domain" description="Enolpyruvate transferase" evidence="8">
    <location>
        <begin position="8"/>
        <end position="415"/>
    </location>
</feature>
<feature type="binding site" evidence="7">
    <location>
        <position position="332"/>
    </location>
    <ligand>
        <name>3-phosphoshikimate</name>
        <dbReference type="ChEBI" id="CHEBI:145989"/>
    </ligand>
</feature>
<dbReference type="InterPro" id="IPR013792">
    <property type="entry name" value="RNA3'P_cycl/enolpyr_Trfase_a/b"/>
</dbReference>
<dbReference type="PANTHER" id="PTHR21090:SF5">
    <property type="entry name" value="PENTAFUNCTIONAL AROM POLYPEPTIDE"/>
    <property type="match status" value="1"/>
</dbReference>
<dbReference type="GO" id="GO:0008652">
    <property type="term" value="P:amino acid biosynthetic process"/>
    <property type="evidence" value="ECO:0007669"/>
    <property type="project" value="UniProtKB-KW"/>
</dbReference>
<dbReference type="InterPro" id="IPR006264">
    <property type="entry name" value="EPSP_synthase"/>
</dbReference>
<comment type="pathway">
    <text evidence="1 7">Metabolic intermediate biosynthesis; chorismate biosynthesis; chorismate from D-erythrose 4-phosphate and phosphoenolpyruvate: step 6/7.</text>
</comment>
<feature type="binding site" evidence="7">
    <location>
        <position position="406"/>
    </location>
    <ligand>
        <name>phosphoenolpyruvate</name>
        <dbReference type="ChEBI" id="CHEBI:58702"/>
    </ligand>
</feature>
<dbReference type="PROSITE" id="PS00885">
    <property type="entry name" value="EPSP_SYNTHASE_2"/>
    <property type="match status" value="1"/>
</dbReference>
<dbReference type="NCBIfam" id="TIGR01356">
    <property type="entry name" value="aroA"/>
    <property type="match status" value="1"/>
</dbReference>
<gene>
    <name evidence="7" type="primary">aroA</name>
    <name evidence="9" type="ORF">AUK40_06145</name>
</gene>
<comment type="similarity">
    <text evidence="2 7">Belongs to the EPSP synthase family.</text>
</comment>
<comment type="caution">
    <text evidence="9">The sequence shown here is derived from an EMBL/GenBank/DDBJ whole genome shotgun (WGS) entry which is preliminary data.</text>
</comment>
<comment type="function">
    <text evidence="7">Catalyzes the transfer of the enolpyruvyl moiety of phosphoenolpyruvate (PEP) to the 5-hydroxyl of shikimate-3-phosphate (S3P) to produce enolpyruvyl shikimate-3-phosphate and inorganic phosphate.</text>
</comment>
<organism evidence="9 10">
    <name type="scientific">Candidatus Wirthbacteria bacterium CG2_30_54_11</name>
    <dbReference type="NCBI Taxonomy" id="1817892"/>
    <lineage>
        <taxon>Bacteria</taxon>
        <taxon>Candidatus Wirthbacteria</taxon>
    </lineage>
</organism>
<dbReference type="Pfam" id="PF00275">
    <property type="entry name" value="EPSP_synthase"/>
    <property type="match status" value="1"/>
</dbReference>
<dbReference type="GO" id="GO:0009073">
    <property type="term" value="P:aromatic amino acid family biosynthetic process"/>
    <property type="evidence" value="ECO:0007669"/>
    <property type="project" value="UniProtKB-KW"/>
</dbReference>
<evidence type="ECO:0000256" key="7">
    <source>
        <dbReference type="HAMAP-Rule" id="MF_00210"/>
    </source>
</evidence>
<reference evidence="9 10" key="1">
    <citation type="journal article" date="2016" name="Environ. Microbiol.">
        <title>Genomic resolution of a cold subsurface aquifer community provides metabolic insights for novel microbes adapted to high CO concentrations.</title>
        <authorList>
            <person name="Probst A.J."/>
            <person name="Castelle C.J."/>
            <person name="Singh A."/>
            <person name="Brown C.T."/>
            <person name="Anantharaman K."/>
            <person name="Sharon I."/>
            <person name="Hug L.A."/>
            <person name="Burstein D."/>
            <person name="Emerson J.B."/>
            <person name="Thomas B.C."/>
            <person name="Banfield J.F."/>
        </authorList>
    </citation>
    <scope>NUCLEOTIDE SEQUENCE [LARGE SCALE GENOMIC DNA]</scope>
    <source>
        <strain evidence="9">CG2_30_54_11</strain>
    </source>
</reference>
<accession>A0A1J5IE16</accession>
<feature type="binding site" evidence="7">
    <location>
        <position position="21"/>
    </location>
    <ligand>
        <name>3-phosphoshikimate</name>
        <dbReference type="ChEBI" id="CHEBI:145989"/>
    </ligand>
</feature>
<dbReference type="GO" id="GO:0003866">
    <property type="term" value="F:3-phosphoshikimate 1-carboxyvinyltransferase activity"/>
    <property type="evidence" value="ECO:0007669"/>
    <property type="project" value="UniProtKB-UniRule"/>
</dbReference>
<dbReference type="Proteomes" id="UP000183245">
    <property type="component" value="Unassembled WGS sequence"/>
</dbReference>
<keyword evidence="3 7" id="KW-0028">Amino-acid biosynthesis</keyword>
<proteinExistence type="inferred from homology"/>
<evidence type="ECO:0000256" key="2">
    <source>
        <dbReference type="ARBA" id="ARBA00009948"/>
    </source>
</evidence>
<dbReference type="GO" id="GO:0005737">
    <property type="term" value="C:cytoplasm"/>
    <property type="evidence" value="ECO:0007669"/>
    <property type="project" value="UniProtKB-SubCell"/>
</dbReference>
<sequence>MIEIIPVETVQAEVRIPGSKSYTNRALIIAALAQGTSTLLHPLKSDDTAVMIKALREFGIDIEEHEDHFVVYGTGGVLKSPSGEIDVQNAGTAMRFLASLAALAPDETRLTGSERMEERPLGDLLAALAELGVRAWSERNNGCPPIIVDGPGIPGGTCHLRGEVSSQYLSSILMCAPYADRDVAVQVEGRQTSQPYIDMTLDIMREWGVRVVESAEQVYQVKAGRTYQSREYAIEADASSASYFMALAAVTAGTVRVLGINPHTRQGDIAFAQVLEQMGCQVTRGDHFIGVTGVEDLKPVDVDMNSMPDMVQTLAIVAACTEGETKIRDVANLRVKETDRLSALKKELGRVGVRVKELEDGLVIQGGNPHGAVIETYGDHRMAMVFAVLGCVVPGIRIQNPEVVTKSYPEFWRDLKSAGITLQGEESDGRGKEV</sequence>
<dbReference type="InterPro" id="IPR036968">
    <property type="entry name" value="Enolpyruvate_Tfrase_sf"/>
</dbReference>
<keyword evidence="4 7" id="KW-0808">Transferase</keyword>
<feature type="binding site" evidence="7">
    <location>
        <position position="193"/>
    </location>
    <ligand>
        <name>3-phosphoshikimate</name>
        <dbReference type="ChEBI" id="CHEBI:145989"/>
    </ligand>
</feature>
<comment type="subunit">
    <text evidence="7">Monomer.</text>
</comment>
<comment type="catalytic activity">
    <reaction evidence="6">
        <text>3-phosphoshikimate + phosphoenolpyruvate = 5-O-(1-carboxyvinyl)-3-phosphoshikimate + phosphate</text>
        <dbReference type="Rhea" id="RHEA:21256"/>
        <dbReference type="ChEBI" id="CHEBI:43474"/>
        <dbReference type="ChEBI" id="CHEBI:57701"/>
        <dbReference type="ChEBI" id="CHEBI:58702"/>
        <dbReference type="ChEBI" id="CHEBI:145989"/>
        <dbReference type="EC" id="2.5.1.19"/>
    </reaction>
    <physiologicalReaction direction="left-to-right" evidence="6">
        <dbReference type="Rhea" id="RHEA:21257"/>
    </physiologicalReaction>
</comment>
<feature type="binding site" evidence="7">
    <location>
        <position position="340"/>
    </location>
    <ligand>
        <name>phosphoenolpyruvate</name>
        <dbReference type="ChEBI" id="CHEBI:58702"/>
    </ligand>
</feature>
<dbReference type="PROSITE" id="PS00104">
    <property type="entry name" value="EPSP_SYNTHASE_1"/>
    <property type="match status" value="1"/>
</dbReference>
<feature type="binding site" evidence="7">
    <location>
        <position position="309"/>
    </location>
    <ligand>
        <name>3-phosphoshikimate</name>
        <dbReference type="ChEBI" id="CHEBI:145989"/>
    </ligand>
</feature>
<keyword evidence="7" id="KW-0963">Cytoplasm</keyword>
<dbReference type="InterPro" id="IPR001986">
    <property type="entry name" value="Enolpyruvate_Tfrase_dom"/>
</dbReference>
<feature type="binding site" evidence="7">
    <location>
        <position position="25"/>
    </location>
    <ligand>
        <name>3-phosphoshikimate</name>
        <dbReference type="ChEBI" id="CHEBI:145989"/>
    </ligand>
</feature>
<evidence type="ECO:0000256" key="4">
    <source>
        <dbReference type="ARBA" id="ARBA00022679"/>
    </source>
</evidence>
<dbReference type="Gene3D" id="3.65.10.10">
    <property type="entry name" value="Enolpyruvate transferase domain"/>
    <property type="match status" value="2"/>
</dbReference>
<dbReference type="AlphaFoldDB" id="A0A1J5IE16"/>
<feature type="binding site" evidence="7">
    <location>
        <position position="20"/>
    </location>
    <ligand>
        <name>3-phosphoshikimate</name>
        <dbReference type="ChEBI" id="CHEBI:145989"/>
    </ligand>
</feature>
<dbReference type="PIRSF" id="PIRSF000505">
    <property type="entry name" value="EPSPS"/>
    <property type="match status" value="1"/>
</dbReference>
<dbReference type="STRING" id="1817892.AUK40_06145"/>
<dbReference type="SUPFAM" id="SSF55205">
    <property type="entry name" value="EPT/RTPC-like"/>
    <property type="match status" value="1"/>
</dbReference>
<feature type="binding site" evidence="7">
    <location>
        <position position="381"/>
    </location>
    <ligand>
        <name>phosphoenolpyruvate</name>
        <dbReference type="ChEBI" id="CHEBI:58702"/>
    </ligand>
</feature>
<name>A0A1J5IE16_9BACT</name>
<dbReference type="InterPro" id="IPR023193">
    <property type="entry name" value="EPSP_synthase_CS"/>
</dbReference>
<evidence type="ECO:0000256" key="1">
    <source>
        <dbReference type="ARBA" id="ARBA00004811"/>
    </source>
</evidence>
<feature type="binding site" evidence="7">
    <location>
        <position position="167"/>
    </location>
    <ligand>
        <name>phosphoenolpyruvate</name>
        <dbReference type="ChEBI" id="CHEBI:58702"/>
    </ligand>
</feature>
<feature type="binding site" evidence="7">
    <location>
        <position position="167"/>
    </location>
    <ligand>
        <name>3-phosphoshikimate</name>
        <dbReference type="ChEBI" id="CHEBI:145989"/>
    </ligand>
</feature>
<evidence type="ECO:0000313" key="10">
    <source>
        <dbReference type="Proteomes" id="UP000183245"/>
    </source>
</evidence>
<feature type="active site" description="Proton acceptor" evidence="7">
    <location>
        <position position="309"/>
    </location>
</feature>
<dbReference type="HAMAP" id="MF_00210">
    <property type="entry name" value="EPSP_synth"/>
    <property type="match status" value="1"/>
</dbReference>
<feature type="binding site" evidence="7">
    <location>
        <position position="20"/>
    </location>
    <ligand>
        <name>phosphoenolpyruvate</name>
        <dbReference type="ChEBI" id="CHEBI:58702"/>
    </ligand>
</feature>
<dbReference type="EMBL" id="MNZT01000112">
    <property type="protein sequence ID" value="OIP95317.1"/>
    <property type="molecule type" value="Genomic_DNA"/>
</dbReference>
<feature type="binding site" evidence="7">
    <location>
        <position position="91"/>
    </location>
    <ligand>
        <name>phosphoenolpyruvate</name>
        <dbReference type="ChEBI" id="CHEBI:58702"/>
    </ligand>
</feature>
<comment type="subcellular location">
    <subcellularLocation>
        <location evidence="7">Cytoplasm</location>
    </subcellularLocation>
</comment>
<dbReference type="EC" id="2.5.1.19" evidence="7"/>
<evidence type="ECO:0000256" key="6">
    <source>
        <dbReference type="ARBA" id="ARBA00044633"/>
    </source>
</evidence>
<evidence type="ECO:0000313" key="9">
    <source>
        <dbReference type="EMBL" id="OIP95317.1"/>
    </source>
</evidence>
<protein>
    <recommendedName>
        <fullName evidence="7">3-phosphoshikimate 1-carboxyvinyltransferase</fullName>
        <ecNumber evidence="7">2.5.1.19</ecNumber>
    </recommendedName>
    <alternativeName>
        <fullName evidence="7">5-enolpyruvylshikimate-3-phosphate synthase</fullName>
        <shortName evidence="7">EPSP synthase</shortName>
        <shortName evidence="7">EPSPS</shortName>
    </alternativeName>
</protein>
<dbReference type="UniPathway" id="UPA00053">
    <property type="reaction ID" value="UER00089"/>
</dbReference>
<evidence type="ECO:0000259" key="8">
    <source>
        <dbReference type="Pfam" id="PF00275"/>
    </source>
</evidence>
<dbReference type="GO" id="GO:0009423">
    <property type="term" value="P:chorismate biosynthetic process"/>
    <property type="evidence" value="ECO:0007669"/>
    <property type="project" value="UniProtKB-UniRule"/>
</dbReference>
<dbReference type="CDD" id="cd01556">
    <property type="entry name" value="EPSP_synthase"/>
    <property type="match status" value="1"/>
</dbReference>
<feature type="binding site" evidence="7">
    <location>
        <position position="336"/>
    </location>
    <ligand>
        <name>3-phosphoshikimate</name>
        <dbReference type="ChEBI" id="CHEBI:145989"/>
    </ligand>
</feature>
<evidence type="ECO:0000256" key="3">
    <source>
        <dbReference type="ARBA" id="ARBA00022605"/>
    </source>
</evidence>
<feature type="binding site" evidence="7">
    <location>
        <position position="119"/>
    </location>
    <ligand>
        <name>phosphoenolpyruvate</name>
        <dbReference type="ChEBI" id="CHEBI:58702"/>
    </ligand>
</feature>